<organism evidence="1 2">
    <name type="scientific">Alkaliphilus peptidifermentans DSM 18978</name>
    <dbReference type="NCBI Taxonomy" id="1120976"/>
    <lineage>
        <taxon>Bacteria</taxon>
        <taxon>Bacillati</taxon>
        <taxon>Bacillota</taxon>
        <taxon>Clostridia</taxon>
        <taxon>Peptostreptococcales</taxon>
        <taxon>Natronincolaceae</taxon>
        <taxon>Alkaliphilus</taxon>
    </lineage>
</organism>
<dbReference type="AlphaFoldDB" id="A0A1G5ATE1"/>
<accession>A0A1G5ATE1</accession>
<name>A0A1G5ATE1_9FIRM</name>
<protein>
    <submittedName>
        <fullName evidence="1">Uncharacterized protein</fullName>
    </submittedName>
</protein>
<proteinExistence type="predicted"/>
<evidence type="ECO:0000313" key="2">
    <source>
        <dbReference type="Proteomes" id="UP000198636"/>
    </source>
</evidence>
<dbReference type="OrthoDB" id="1755920at2"/>
<keyword evidence="2" id="KW-1185">Reference proteome</keyword>
<sequence length="137" mass="16132">MSYIVVGNEVIDSQEFYTKIKENYHFKRVKDLTKGAKREDTLIYQIFHDINQLKEELDIDNIKDLSEEELIDELMELADEKVAVIEDIMPATMLCYSYSYHYDEAEDEIKTIFITVDKIVGELRLSDIAERILRSID</sequence>
<reference evidence="1 2" key="1">
    <citation type="submission" date="2016-10" db="EMBL/GenBank/DDBJ databases">
        <authorList>
            <person name="de Groot N.N."/>
        </authorList>
    </citation>
    <scope>NUCLEOTIDE SEQUENCE [LARGE SCALE GENOMIC DNA]</scope>
    <source>
        <strain evidence="1 2">DSM 18978</strain>
    </source>
</reference>
<evidence type="ECO:0000313" key="1">
    <source>
        <dbReference type="EMBL" id="SCX81099.1"/>
    </source>
</evidence>
<gene>
    <name evidence="1" type="ORF">SAMN03080606_00281</name>
</gene>
<dbReference type="RefSeq" id="WP_091539109.1">
    <property type="nucleotide sequence ID" value="NZ_FMUS01000001.1"/>
</dbReference>
<dbReference type="EMBL" id="FMUS01000001">
    <property type="protein sequence ID" value="SCX81099.1"/>
    <property type="molecule type" value="Genomic_DNA"/>
</dbReference>
<dbReference type="STRING" id="1120976.SAMN03080606_00281"/>
<dbReference type="Proteomes" id="UP000198636">
    <property type="component" value="Unassembled WGS sequence"/>
</dbReference>